<dbReference type="InterPro" id="IPR036922">
    <property type="entry name" value="Rieske_2Fe-2S_sf"/>
</dbReference>
<keyword evidence="1" id="KW-0001">2Fe-2S</keyword>
<dbReference type="CDD" id="cd03467">
    <property type="entry name" value="Rieske"/>
    <property type="match status" value="1"/>
</dbReference>
<organism evidence="6 7">
    <name type="scientific">Chitinophaga defluvii</name>
    <dbReference type="NCBI Taxonomy" id="3163343"/>
    <lineage>
        <taxon>Bacteria</taxon>
        <taxon>Pseudomonadati</taxon>
        <taxon>Bacteroidota</taxon>
        <taxon>Chitinophagia</taxon>
        <taxon>Chitinophagales</taxon>
        <taxon>Chitinophagaceae</taxon>
        <taxon>Chitinophaga</taxon>
    </lineage>
</organism>
<dbReference type="Proteomes" id="UP001549749">
    <property type="component" value="Unassembled WGS sequence"/>
</dbReference>
<reference evidence="6 7" key="1">
    <citation type="submission" date="2024-06" db="EMBL/GenBank/DDBJ databases">
        <title>Chitinophaga defluvii sp. nov., isolated from municipal sewage.</title>
        <authorList>
            <person name="Zhang L."/>
        </authorList>
    </citation>
    <scope>NUCLEOTIDE SEQUENCE [LARGE SCALE GENOMIC DNA]</scope>
    <source>
        <strain evidence="6 7">H8</strain>
    </source>
</reference>
<evidence type="ECO:0000313" key="7">
    <source>
        <dbReference type="Proteomes" id="UP001549749"/>
    </source>
</evidence>
<keyword evidence="7" id="KW-1185">Reference proteome</keyword>
<feature type="domain" description="Rieske" evidence="5">
    <location>
        <begin position="60"/>
        <end position="142"/>
    </location>
</feature>
<accession>A0ABV2TEK2</accession>
<evidence type="ECO:0000256" key="2">
    <source>
        <dbReference type="ARBA" id="ARBA00022723"/>
    </source>
</evidence>
<evidence type="ECO:0000313" key="6">
    <source>
        <dbReference type="EMBL" id="MET7001463.1"/>
    </source>
</evidence>
<dbReference type="Gene3D" id="2.102.10.10">
    <property type="entry name" value="Rieske [2Fe-2S] iron-sulphur domain"/>
    <property type="match status" value="1"/>
</dbReference>
<evidence type="ECO:0000256" key="4">
    <source>
        <dbReference type="ARBA" id="ARBA00023014"/>
    </source>
</evidence>
<comment type="caution">
    <text evidence="6">The sequence shown here is derived from an EMBL/GenBank/DDBJ whole genome shotgun (WGS) entry which is preliminary data.</text>
</comment>
<keyword evidence="2" id="KW-0479">Metal-binding</keyword>
<evidence type="ECO:0000256" key="3">
    <source>
        <dbReference type="ARBA" id="ARBA00023004"/>
    </source>
</evidence>
<sequence length="147" mass="16583">MQRREFIKSSCNACLAGAFASLLPSCGAIHYISGNLNRDGILVDIDDFKERKRGKSSWRSYIIIRNEELKFPICIYRFSENDYSALWMQCAHQGAEVQVAGSYLQCPAHGSEYNNRGQVTNGPATTNLRSFPVSVINNQIFIDLRKV</sequence>
<dbReference type="PROSITE" id="PS51296">
    <property type="entry name" value="RIESKE"/>
    <property type="match status" value="1"/>
</dbReference>
<gene>
    <name evidence="6" type="ORF">ABR189_29045</name>
</gene>
<dbReference type="SUPFAM" id="SSF50022">
    <property type="entry name" value="ISP domain"/>
    <property type="match status" value="1"/>
</dbReference>
<dbReference type="EMBL" id="JBEXAC010000004">
    <property type="protein sequence ID" value="MET7001463.1"/>
    <property type="molecule type" value="Genomic_DNA"/>
</dbReference>
<protein>
    <submittedName>
        <fullName evidence="6">Rieske (2Fe-2S) protein</fullName>
    </submittedName>
</protein>
<evidence type="ECO:0000256" key="1">
    <source>
        <dbReference type="ARBA" id="ARBA00022714"/>
    </source>
</evidence>
<keyword evidence="3" id="KW-0408">Iron</keyword>
<name>A0ABV2TEK2_9BACT</name>
<dbReference type="InterPro" id="IPR017941">
    <property type="entry name" value="Rieske_2Fe-2S"/>
</dbReference>
<keyword evidence="4" id="KW-0411">Iron-sulfur</keyword>
<dbReference type="RefSeq" id="WP_354664035.1">
    <property type="nucleotide sequence ID" value="NZ_JBEXAC010000004.1"/>
</dbReference>
<dbReference type="Pfam" id="PF00355">
    <property type="entry name" value="Rieske"/>
    <property type="match status" value="1"/>
</dbReference>
<proteinExistence type="predicted"/>
<evidence type="ECO:0000259" key="5">
    <source>
        <dbReference type="PROSITE" id="PS51296"/>
    </source>
</evidence>